<dbReference type="RefSeq" id="WP_377281155.1">
    <property type="nucleotide sequence ID" value="NZ_JBHRSI010000003.1"/>
</dbReference>
<accession>A0ABW4MWD6</accession>
<proteinExistence type="predicted"/>
<keyword evidence="2" id="KW-1185">Reference proteome</keyword>
<name>A0ABW4MWD6_9CAUL</name>
<protein>
    <submittedName>
        <fullName evidence="1">Uncharacterized protein</fullName>
    </submittedName>
</protein>
<comment type="caution">
    <text evidence="1">The sequence shown here is derived from an EMBL/GenBank/DDBJ whole genome shotgun (WGS) entry which is preliminary data.</text>
</comment>
<gene>
    <name evidence="1" type="ORF">ACFSC0_01285</name>
</gene>
<dbReference type="Proteomes" id="UP001597237">
    <property type="component" value="Unassembled WGS sequence"/>
</dbReference>
<organism evidence="1 2">
    <name type="scientific">Phenylobacterium terrae</name>
    <dbReference type="NCBI Taxonomy" id="2665495"/>
    <lineage>
        <taxon>Bacteria</taxon>
        <taxon>Pseudomonadati</taxon>
        <taxon>Pseudomonadota</taxon>
        <taxon>Alphaproteobacteria</taxon>
        <taxon>Caulobacterales</taxon>
        <taxon>Caulobacteraceae</taxon>
        <taxon>Phenylobacterium</taxon>
    </lineage>
</organism>
<dbReference type="EMBL" id="JBHUEY010000001">
    <property type="protein sequence ID" value="MFD1782014.1"/>
    <property type="molecule type" value="Genomic_DNA"/>
</dbReference>
<sequence length="78" mass="8256">MTVLNREAVTKVLGPVDEALAAELIATGASAEELFEAYAWLTNDEALTNAHRGFPSARVGELVQILQTADEEQEVGGG</sequence>
<evidence type="ECO:0000313" key="1">
    <source>
        <dbReference type="EMBL" id="MFD1782014.1"/>
    </source>
</evidence>
<reference evidence="2" key="1">
    <citation type="journal article" date="2019" name="Int. J. Syst. Evol. Microbiol.">
        <title>The Global Catalogue of Microorganisms (GCM) 10K type strain sequencing project: providing services to taxonomists for standard genome sequencing and annotation.</title>
        <authorList>
            <consortium name="The Broad Institute Genomics Platform"/>
            <consortium name="The Broad Institute Genome Sequencing Center for Infectious Disease"/>
            <person name="Wu L."/>
            <person name="Ma J."/>
        </authorList>
    </citation>
    <scope>NUCLEOTIDE SEQUENCE [LARGE SCALE GENOMIC DNA]</scope>
    <source>
        <strain evidence="2">DFY28</strain>
    </source>
</reference>
<evidence type="ECO:0000313" key="2">
    <source>
        <dbReference type="Proteomes" id="UP001597237"/>
    </source>
</evidence>